<dbReference type="Gene3D" id="3.90.79.10">
    <property type="entry name" value="Nucleoside Triphosphate Pyrophosphohydrolase"/>
    <property type="match status" value="1"/>
</dbReference>
<dbReference type="InterPro" id="IPR054105">
    <property type="entry name" value="WHD_NrtR"/>
</dbReference>
<dbReference type="PROSITE" id="PS51462">
    <property type="entry name" value="NUDIX"/>
    <property type="match status" value="1"/>
</dbReference>
<name>A0ABV0BSN9_9SPHI</name>
<dbReference type="Gene3D" id="1.10.10.10">
    <property type="entry name" value="Winged helix-like DNA-binding domain superfamily/Winged helix DNA-binding domain"/>
    <property type="match status" value="1"/>
</dbReference>
<accession>A0ABV0BSN9</accession>
<dbReference type="Pfam" id="PF00293">
    <property type="entry name" value="NUDIX"/>
    <property type="match status" value="1"/>
</dbReference>
<dbReference type="InterPro" id="IPR015797">
    <property type="entry name" value="NUDIX_hydrolase-like_dom_sf"/>
</dbReference>
<evidence type="ECO:0000259" key="1">
    <source>
        <dbReference type="PROSITE" id="PS51462"/>
    </source>
</evidence>
<keyword evidence="3" id="KW-1185">Reference proteome</keyword>
<evidence type="ECO:0000313" key="2">
    <source>
        <dbReference type="EMBL" id="MEN5377731.1"/>
    </source>
</evidence>
<dbReference type="RefSeq" id="WP_183912296.1">
    <property type="nucleotide sequence ID" value="NZ_JBDJLH010000002.1"/>
</dbReference>
<sequence>MDFYKNEPSLLLAVDCIIFGFNGESLEILLIKRGFEPERNKWSLMGGFVQPDENPQQAASRILKKLTGLEDVYMEDCGIFGDPDREKYGRVVSIAHFALIDTHQYQHIISEEFEARWFPLKEQPELIFDHPQMIEKAKQKLRMKAALYPILFELLPEKFTIPQIVALYEGVYDTELDTRNFSRKLLSSELIIKLKEKDKENSKKGAFYFRLNKDIYKEKIMSFLSYLPSWSLNG</sequence>
<dbReference type="EMBL" id="JBDJNQ010000004">
    <property type="protein sequence ID" value="MEN5377731.1"/>
    <property type="molecule type" value="Genomic_DNA"/>
</dbReference>
<feature type="domain" description="Nudix hydrolase" evidence="1">
    <location>
        <begin position="9"/>
        <end position="142"/>
    </location>
</feature>
<dbReference type="Proteomes" id="UP001409291">
    <property type="component" value="Unassembled WGS sequence"/>
</dbReference>
<dbReference type="PANTHER" id="PTHR43736:SF4">
    <property type="entry name" value="SLR1690 PROTEIN"/>
    <property type="match status" value="1"/>
</dbReference>
<protein>
    <submittedName>
        <fullName evidence="2">NUDIX domain-containing protein</fullName>
    </submittedName>
</protein>
<organism evidence="2 3">
    <name type="scientific">Sphingobacterium kitahiroshimense</name>
    <dbReference type="NCBI Taxonomy" id="470446"/>
    <lineage>
        <taxon>Bacteria</taxon>
        <taxon>Pseudomonadati</taxon>
        <taxon>Bacteroidota</taxon>
        <taxon>Sphingobacteriia</taxon>
        <taxon>Sphingobacteriales</taxon>
        <taxon>Sphingobacteriaceae</taxon>
        <taxon>Sphingobacterium</taxon>
    </lineage>
</organism>
<dbReference type="InterPro" id="IPR036390">
    <property type="entry name" value="WH_DNA-bd_sf"/>
</dbReference>
<dbReference type="PANTHER" id="PTHR43736">
    <property type="entry name" value="ADP-RIBOSE PYROPHOSPHATASE"/>
    <property type="match status" value="1"/>
</dbReference>
<dbReference type="InterPro" id="IPR000086">
    <property type="entry name" value="NUDIX_hydrolase_dom"/>
</dbReference>
<dbReference type="SUPFAM" id="SSF55811">
    <property type="entry name" value="Nudix"/>
    <property type="match status" value="1"/>
</dbReference>
<evidence type="ECO:0000313" key="3">
    <source>
        <dbReference type="Proteomes" id="UP001409291"/>
    </source>
</evidence>
<dbReference type="SUPFAM" id="SSF46785">
    <property type="entry name" value="Winged helix' DNA-binding domain"/>
    <property type="match status" value="1"/>
</dbReference>
<dbReference type="InterPro" id="IPR036388">
    <property type="entry name" value="WH-like_DNA-bd_sf"/>
</dbReference>
<proteinExistence type="predicted"/>
<gene>
    <name evidence="2" type="ORF">ABE541_10690</name>
</gene>
<reference evidence="2 3" key="1">
    <citation type="submission" date="2024-04" db="EMBL/GenBank/DDBJ databases">
        <title>WGS of bacteria from Torrens River.</title>
        <authorList>
            <person name="Wyrsch E.R."/>
            <person name="Drigo B."/>
        </authorList>
    </citation>
    <scope>NUCLEOTIDE SEQUENCE [LARGE SCALE GENOMIC DNA]</scope>
    <source>
        <strain evidence="2 3">TWI391</strain>
    </source>
</reference>
<dbReference type="Pfam" id="PF21906">
    <property type="entry name" value="WHD_NrtR"/>
    <property type="match status" value="1"/>
</dbReference>
<comment type="caution">
    <text evidence="2">The sequence shown here is derived from an EMBL/GenBank/DDBJ whole genome shotgun (WGS) entry which is preliminary data.</text>
</comment>
<dbReference type="CDD" id="cd18873">
    <property type="entry name" value="NUDIX_NadM_like"/>
    <property type="match status" value="1"/>
</dbReference>